<accession>A0A1C7LN81</accession>
<feature type="region of interest" description="Disordered" evidence="1">
    <location>
        <begin position="80"/>
        <end position="125"/>
    </location>
</feature>
<evidence type="ECO:0000313" key="3">
    <source>
        <dbReference type="Proteomes" id="UP000092993"/>
    </source>
</evidence>
<dbReference type="EMBL" id="LUGG01000033">
    <property type="protein sequence ID" value="OBZ66070.1"/>
    <property type="molecule type" value="Genomic_DNA"/>
</dbReference>
<evidence type="ECO:0000313" key="2">
    <source>
        <dbReference type="EMBL" id="OBZ66070.1"/>
    </source>
</evidence>
<name>A0A1C7LN81_GRIFR</name>
<evidence type="ECO:0000256" key="1">
    <source>
        <dbReference type="SAM" id="MobiDB-lite"/>
    </source>
</evidence>
<organism evidence="2 3">
    <name type="scientific">Grifola frondosa</name>
    <name type="common">Maitake</name>
    <name type="synonym">Polyporus frondosus</name>
    <dbReference type="NCBI Taxonomy" id="5627"/>
    <lineage>
        <taxon>Eukaryota</taxon>
        <taxon>Fungi</taxon>
        <taxon>Dikarya</taxon>
        <taxon>Basidiomycota</taxon>
        <taxon>Agaricomycotina</taxon>
        <taxon>Agaricomycetes</taxon>
        <taxon>Polyporales</taxon>
        <taxon>Grifolaceae</taxon>
        <taxon>Grifola</taxon>
    </lineage>
</organism>
<proteinExistence type="predicted"/>
<dbReference type="Proteomes" id="UP000092993">
    <property type="component" value="Unassembled WGS sequence"/>
</dbReference>
<dbReference type="AlphaFoldDB" id="A0A1C7LN81"/>
<feature type="region of interest" description="Disordered" evidence="1">
    <location>
        <begin position="142"/>
        <end position="161"/>
    </location>
</feature>
<reference evidence="2 3" key="1">
    <citation type="submission" date="2016-03" db="EMBL/GenBank/DDBJ databases">
        <title>Whole genome sequencing of Grifola frondosa 9006-11.</title>
        <authorList>
            <person name="Min B."/>
            <person name="Park H."/>
            <person name="Kim J.-G."/>
            <person name="Cho H."/>
            <person name="Oh Y.-L."/>
            <person name="Kong W.-S."/>
            <person name="Choi I.-G."/>
        </authorList>
    </citation>
    <scope>NUCLEOTIDE SEQUENCE [LARGE SCALE GENOMIC DNA]</scope>
    <source>
        <strain evidence="2 3">9006-11</strain>
    </source>
</reference>
<sequence>MSEFIEVRYVKARVQKDQAARHRHEEQPSTTHTPAPPPSVTTTYSSTFDLLGRWLGEDHGTGFGDITDISSLTDSMAKITSSSPHTTYEQLDPLPSKRIREVNGSDDEDPDDHYGTSPKKQRYVPTTSAPVLEPCVESTTLPVNSDARADPEPAKGNQLGVGQQDIQELGHHIARFTDALLLLQLSSLDSSMHSTLQPATAQ</sequence>
<feature type="compositionally biased region" description="Polar residues" evidence="1">
    <location>
        <begin position="80"/>
        <end position="89"/>
    </location>
</feature>
<protein>
    <submittedName>
        <fullName evidence="2">Uncharacterized protein</fullName>
    </submittedName>
</protein>
<feature type="region of interest" description="Disordered" evidence="1">
    <location>
        <begin position="14"/>
        <end position="42"/>
    </location>
</feature>
<comment type="caution">
    <text evidence="2">The sequence shown here is derived from an EMBL/GenBank/DDBJ whole genome shotgun (WGS) entry which is preliminary data.</text>
</comment>
<keyword evidence="3" id="KW-1185">Reference proteome</keyword>
<gene>
    <name evidence="2" type="ORF">A0H81_13920</name>
</gene>
<feature type="compositionally biased region" description="Basic and acidic residues" evidence="1">
    <location>
        <begin position="14"/>
        <end position="27"/>
    </location>
</feature>